<dbReference type="InterPro" id="IPR036390">
    <property type="entry name" value="WH_DNA-bd_sf"/>
</dbReference>
<dbReference type="InterPro" id="IPR037402">
    <property type="entry name" value="YidZ_PBP2"/>
</dbReference>
<keyword evidence="4" id="KW-0804">Transcription</keyword>
<protein>
    <submittedName>
        <fullName evidence="6">DNA-binding transcriptional LysR family regulator</fullName>
    </submittedName>
</protein>
<dbReference type="PROSITE" id="PS50931">
    <property type="entry name" value="HTH_LYSR"/>
    <property type="match status" value="1"/>
</dbReference>
<evidence type="ECO:0000256" key="2">
    <source>
        <dbReference type="ARBA" id="ARBA00023015"/>
    </source>
</evidence>
<dbReference type="InParanoid" id="A0A7X0JVG0"/>
<dbReference type="PANTHER" id="PTHR30118">
    <property type="entry name" value="HTH-TYPE TRANSCRIPTIONAL REGULATOR LEUO-RELATED"/>
    <property type="match status" value="1"/>
</dbReference>
<dbReference type="Gene3D" id="1.10.10.10">
    <property type="entry name" value="Winged helix-like DNA-binding domain superfamily/Winged helix DNA-binding domain"/>
    <property type="match status" value="1"/>
</dbReference>
<sequence>MRLSQVDLNLFVVFDAIYTEKNLTRAAEVLCITQPAVSNALNRLRKTFDDQLFVRTPDGMMPTPVAENIVGRVREALQLLNMSVQEGDKFNPETSEKVVACSMNDLGETLLLPPIMSHLQRLAPNMTLTSYYVPREDMAKELAAGSLDFAIDVPLVADNNLCHAPLSGEDYVCVVRPDHPAVRNDLTLEQYLSIGHINVSSRRKGQGIVDHALNGMGLSRNIKVRVQHYMVGAKIVANTDLAWTLPVRLARQLDFKILPLPFDVPALNWHLFWHKSADDDHANRWLRNLFLHGIQDGIALIDEVE</sequence>
<dbReference type="AlphaFoldDB" id="A0A7X0JVG0"/>
<gene>
    <name evidence="6" type="ORF">HNR48_002431</name>
</gene>
<evidence type="ECO:0000256" key="3">
    <source>
        <dbReference type="ARBA" id="ARBA00023125"/>
    </source>
</evidence>
<dbReference type="InterPro" id="IPR050389">
    <property type="entry name" value="LysR-type_TF"/>
</dbReference>
<dbReference type="CDD" id="cd08417">
    <property type="entry name" value="PBP2_Nitroaromatics_like"/>
    <property type="match status" value="1"/>
</dbReference>
<reference evidence="6 7" key="1">
    <citation type="submission" date="2020-08" db="EMBL/GenBank/DDBJ databases">
        <title>Genomic Encyclopedia of Type Strains, Phase IV (KMG-IV): sequencing the most valuable type-strain genomes for metagenomic binning, comparative biology and taxonomic classification.</title>
        <authorList>
            <person name="Goeker M."/>
        </authorList>
    </citation>
    <scope>NUCLEOTIDE SEQUENCE [LARGE SCALE GENOMIC DNA]</scope>
    <source>
        <strain evidence="6 7">DSM 22368</strain>
    </source>
</reference>
<dbReference type="GO" id="GO:0003700">
    <property type="term" value="F:DNA-binding transcription factor activity"/>
    <property type="evidence" value="ECO:0007669"/>
    <property type="project" value="InterPro"/>
</dbReference>
<dbReference type="SUPFAM" id="SSF46785">
    <property type="entry name" value="Winged helix' DNA-binding domain"/>
    <property type="match status" value="1"/>
</dbReference>
<dbReference type="RefSeq" id="WP_166846638.1">
    <property type="nucleotide sequence ID" value="NZ_JAAONY010000002.1"/>
</dbReference>
<feature type="domain" description="HTH lysR-type" evidence="5">
    <location>
        <begin position="6"/>
        <end position="63"/>
    </location>
</feature>
<proteinExistence type="inferred from homology"/>
<dbReference type="Pfam" id="PF00126">
    <property type="entry name" value="HTH_1"/>
    <property type="match status" value="1"/>
</dbReference>
<dbReference type="Proteomes" id="UP000528457">
    <property type="component" value="Unassembled WGS sequence"/>
</dbReference>
<dbReference type="Gene3D" id="3.40.190.10">
    <property type="entry name" value="Periplasmic binding protein-like II"/>
    <property type="match status" value="2"/>
</dbReference>
<keyword evidence="3 6" id="KW-0238">DNA-binding</keyword>
<dbReference type="EMBL" id="JACHHT010000002">
    <property type="protein sequence ID" value="MBB6522146.1"/>
    <property type="molecule type" value="Genomic_DNA"/>
</dbReference>
<dbReference type="InterPro" id="IPR005119">
    <property type="entry name" value="LysR_subst-bd"/>
</dbReference>
<comment type="similarity">
    <text evidence="1">Belongs to the LysR transcriptional regulatory family.</text>
</comment>
<evidence type="ECO:0000313" key="7">
    <source>
        <dbReference type="Proteomes" id="UP000528457"/>
    </source>
</evidence>
<dbReference type="PRINTS" id="PR00039">
    <property type="entry name" value="HTHLYSR"/>
</dbReference>
<dbReference type="InterPro" id="IPR036388">
    <property type="entry name" value="WH-like_DNA-bd_sf"/>
</dbReference>
<dbReference type="Pfam" id="PF03466">
    <property type="entry name" value="LysR_substrate"/>
    <property type="match status" value="1"/>
</dbReference>
<evidence type="ECO:0000256" key="1">
    <source>
        <dbReference type="ARBA" id="ARBA00009437"/>
    </source>
</evidence>
<evidence type="ECO:0000259" key="5">
    <source>
        <dbReference type="PROSITE" id="PS50931"/>
    </source>
</evidence>
<dbReference type="PANTHER" id="PTHR30118:SF15">
    <property type="entry name" value="TRANSCRIPTIONAL REGULATORY PROTEIN"/>
    <property type="match status" value="1"/>
</dbReference>
<dbReference type="SUPFAM" id="SSF53850">
    <property type="entry name" value="Periplasmic binding protein-like II"/>
    <property type="match status" value="1"/>
</dbReference>
<keyword evidence="2" id="KW-0805">Transcription regulation</keyword>
<organism evidence="6 7">
    <name type="scientific">Pseudoteredinibacter isoporae</name>
    <dbReference type="NCBI Taxonomy" id="570281"/>
    <lineage>
        <taxon>Bacteria</taxon>
        <taxon>Pseudomonadati</taxon>
        <taxon>Pseudomonadota</taxon>
        <taxon>Gammaproteobacteria</taxon>
        <taxon>Cellvibrionales</taxon>
        <taxon>Cellvibrionaceae</taxon>
        <taxon>Pseudoteredinibacter</taxon>
    </lineage>
</organism>
<accession>A0A7X0JVG0</accession>
<keyword evidence="7" id="KW-1185">Reference proteome</keyword>
<comment type="caution">
    <text evidence="6">The sequence shown here is derived from an EMBL/GenBank/DDBJ whole genome shotgun (WGS) entry which is preliminary data.</text>
</comment>
<dbReference type="FunCoup" id="A0A7X0JVG0">
    <property type="interactions" value="61"/>
</dbReference>
<evidence type="ECO:0000313" key="6">
    <source>
        <dbReference type="EMBL" id="MBB6522146.1"/>
    </source>
</evidence>
<evidence type="ECO:0000256" key="4">
    <source>
        <dbReference type="ARBA" id="ARBA00023163"/>
    </source>
</evidence>
<dbReference type="GO" id="GO:0003677">
    <property type="term" value="F:DNA binding"/>
    <property type="evidence" value="ECO:0007669"/>
    <property type="project" value="UniProtKB-KW"/>
</dbReference>
<dbReference type="InterPro" id="IPR000847">
    <property type="entry name" value="LysR_HTH_N"/>
</dbReference>
<name>A0A7X0JVG0_9GAMM</name>